<feature type="transmembrane region" description="Helical" evidence="2">
    <location>
        <begin position="186"/>
        <end position="209"/>
    </location>
</feature>
<dbReference type="AlphaFoldDB" id="G5KDR0"/>
<sequence>MKTRSELKSQAKEALKGNWGWAIAVTLVPSFALMPIYTILITFLIMFIGFNPTDTTIIVVIILILIVYLAFVLALIGFNVSQSTAMLDLIRNKRHDFEDAVLYAFKEKRYFKFLWMIIIESIFLYLWFLLFIIPGIIKSFSYSQTIYVLKDDLENGQEVSVTSPITKSRELMDGHKWEYFVLQLSFLGWELLATLTLGIGYIWLVPYIYATDAAYYQSLIENDLDDVTEASTQSIEAEKEDELSIESPQISPEDQPLINESLID</sequence>
<name>G5KDR0_9STRE</name>
<dbReference type="SUPFAM" id="SSF82866">
    <property type="entry name" value="Multidrug efflux transporter AcrB transmembrane domain"/>
    <property type="match status" value="1"/>
</dbReference>
<proteinExistence type="predicted"/>
<comment type="caution">
    <text evidence="3">The sequence shown here is derived from an EMBL/GenBank/DDBJ whole genome shotgun (WGS) entry which is preliminary data.</text>
</comment>
<dbReference type="RefSeq" id="WP_006739066.1">
    <property type="nucleotide sequence ID" value="NZ_AEUZ02000001.1"/>
</dbReference>
<feature type="region of interest" description="Disordered" evidence="1">
    <location>
        <begin position="230"/>
        <end position="264"/>
    </location>
</feature>
<feature type="transmembrane region" description="Helical" evidence="2">
    <location>
        <begin position="113"/>
        <end position="137"/>
    </location>
</feature>
<dbReference type="eggNOG" id="COG5523">
    <property type="taxonomic scope" value="Bacteria"/>
</dbReference>
<dbReference type="PANTHER" id="PTHR40076">
    <property type="entry name" value="MEMBRANE PROTEIN-RELATED"/>
    <property type="match status" value="1"/>
</dbReference>
<keyword evidence="4" id="KW-1185">Reference proteome</keyword>
<keyword evidence="2" id="KW-0472">Membrane</keyword>
<evidence type="ECO:0000313" key="4">
    <source>
        <dbReference type="Proteomes" id="UP000005388"/>
    </source>
</evidence>
<evidence type="ECO:0008006" key="5">
    <source>
        <dbReference type="Google" id="ProtNLM"/>
    </source>
</evidence>
<keyword evidence="2" id="KW-1133">Transmembrane helix</keyword>
<dbReference type="InterPro" id="IPR010380">
    <property type="entry name" value="DUF975"/>
</dbReference>
<evidence type="ECO:0000256" key="1">
    <source>
        <dbReference type="SAM" id="MobiDB-lite"/>
    </source>
</evidence>
<dbReference type="EMBL" id="AEUZ02000001">
    <property type="protein sequence ID" value="EHJ56305.1"/>
    <property type="molecule type" value="Genomic_DNA"/>
</dbReference>
<dbReference type="Proteomes" id="UP000005388">
    <property type="component" value="Unassembled WGS sequence"/>
</dbReference>
<feature type="transmembrane region" description="Helical" evidence="2">
    <location>
        <begin position="56"/>
        <end position="78"/>
    </location>
</feature>
<dbReference type="Pfam" id="PF06161">
    <property type="entry name" value="DUF975"/>
    <property type="match status" value="1"/>
</dbReference>
<feature type="transmembrane region" description="Helical" evidence="2">
    <location>
        <begin position="21"/>
        <end position="50"/>
    </location>
</feature>
<keyword evidence="2" id="KW-0812">Transmembrane</keyword>
<organism evidence="3 4">
    <name type="scientific">Streptococcus urinalis 2285-97</name>
    <dbReference type="NCBI Taxonomy" id="764291"/>
    <lineage>
        <taxon>Bacteria</taxon>
        <taxon>Bacillati</taxon>
        <taxon>Bacillota</taxon>
        <taxon>Bacilli</taxon>
        <taxon>Lactobacillales</taxon>
        <taxon>Streptococcaceae</taxon>
        <taxon>Streptococcus</taxon>
    </lineage>
</organism>
<evidence type="ECO:0000256" key="2">
    <source>
        <dbReference type="SAM" id="Phobius"/>
    </source>
</evidence>
<evidence type="ECO:0000313" key="3">
    <source>
        <dbReference type="EMBL" id="EHJ56305.1"/>
    </source>
</evidence>
<protein>
    <recommendedName>
        <fullName evidence="5">PF06161 family protein</fullName>
    </recommendedName>
</protein>
<dbReference type="STRING" id="764291.STRUR_1928"/>
<reference evidence="3 4" key="1">
    <citation type="journal article" date="2014" name="Int. J. Syst. Evol. Microbiol.">
        <title>Phylogenomics and the dynamic genome evolution of the genus Streptococcus.</title>
        <authorList>
            <consortium name="The Broad Institute Genome Sequencing Platform"/>
            <person name="Richards V.P."/>
            <person name="Palmer S.R."/>
            <person name="Pavinski Bitar P.D."/>
            <person name="Qin X."/>
            <person name="Weinstock G.M."/>
            <person name="Highlander S.K."/>
            <person name="Town C.D."/>
            <person name="Burne R.A."/>
            <person name="Stanhope M.J."/>
        </authorList>
    </citation>
    <scope>NUCLEOTIDE SEQUENCE [LARGE SCALE GENOMIC DNA]</scope>
    <source>
        <strain evidence="3 4">2285-97</strain>
    </source>
</reference>
<dbReference type="PANTHER" id="PTHR40076:SF1">
    <property type="entry name" value="MEMBRANE PROTEIN"/>
    <property type="match status" value="1"/>
</dbReference>
<gene>
    <name evidence="3" type="ORF">STRUR_1928</name>
</gene>
<accession>G5KDR0</accession>